<evidence type="ECO:0000313" key="3">
    <source>
        <dbReference type="Proteomes" id="UP000000560"/>
    </source>
</evidence>
<reference evidence="3" key="2">
    <citation type="journal article" date="2009" name="Fungal Genet. Biol.">
        <title>The 2008 update of the Aspergillus nidulans genome annotation: a community effort.</title>
        <authorList>
            <person name="Wortman J.R."/>
            <person name="Gilsenan J.M."/>
            <person name="Joardar V."/>
            <person name="Deegan J."/>
            <person name="Clutterbuck J."/>
            <person name="Andersen M.R."/>
            <person name="Archer D."/>
            <person name="Bencina M."/>
            <person name="Braus G."/>
            <person name="Coutinho P."/>
            <person name="von Dohren H."/>
            <person name="Doonan J."/>
            <person name="Driessen A.J."/>
            <person name="Durek P."/>
            <person name="Espeso E."/>
            <person name="Fekete E."/>
            <person name="Flipphi M."/>
            <person name="Estrada C.G."/>
            <person name="Geysens S."/>
            <person name="Goldman G."/>
            <person name="de Groot P.W."/>
            <person name="Hansen K."/>
            <person name="Harris S.D."/>
            <person name="Heinekamp T."/>
            <person name="Helmstaedt K."/>
            <person name="Henrissat B."/>
            <person name="Hofmann G."/>
            <person name="Homan T."/>
            <person name="Horio T."/>
            <person name="Horiuchi H."/>
            <person name="James S."/>
            <person name="Jones M."/>
            <person name="Karaffa L."/>
            <person name="Karanyi Z."/>
            <person name="Kato M."/>
            <person name="Keller N."/>
            <person name="Kelly D.E."/>
            <person name="Kiel J.A."/>
            <person name="Kim J.M."/>
            <person name="van der Klei I.J."/>
            <person name="Klis F.M."/>
            <person name="Kovalchuk A."/>
            <person name="Krasevec N."/>
            <person name="Kubicek C.P."/>
            <person name="Liu B."/>
            <person name="Maccabe A."/>
            <person name="Meyer V."/>
            <person name="Mirabito P."/>
            <person name="Miskei M."/>
            <person name="Mos M."/>
            <person name="Mullins J."/>
            <person name="Nelson D.R."/>
            <person name="Nielsen J."/>
            <person name="Oakley B.R."/>
            <person name="Osmani S.A."/>
            <person name="Pakula T."/>
            <person name="Paszewski A."/>
            <person name="Paulsen I."/>
            <person name="Pilsyk S."/>
            <person name="Pocsi I."/>
            <person name="Punt P.J."/>
            <person name="Ram A.F."/>
            <person name="Ren Q."/>
            <person name="Robellet X."/>
            <person name="Robson G."/>
            <person name="Seiboth B."/>
            <person name="van Solingen P."/>
            <person name="Specht T."/>
            <person name="Sun J."/>
            <person name="Taheri-Talesh N."/>
            <person name="Takeshita N."/>
            <person name="Ussery D."/>
            <person name="vanKuyk P.A."/>
            <person name="Visser H."/>
            <person name="van de Vondervoort P.J."/>
            <person name="de Vries R.P."/>
            <person name="Walton J."/>
            <person name="Xiang X."/>
            <person name="Xiong Y."/>
            <person name="Zeng A.P."/>
            <person name="Brandt B.W."/>
            <person name="Cornell M.J."/>
            <person name="van den Hondel C.A."/>
            <person name="Visser J."/>
            <person name="Oliver S.G."/>
            <person name="Turner G."/>
        </authorList>
    </citation>
    <scope>GENOME REANNOTATION</scope>
    <source>
        <strain evidence="3">FGSC A4 / ATCC 38163 / CBS 112.46 / NRRL 194 / M139</strain>
    </source>
</reference>
<dbReference type="VEuPathDB" id="FungiDB:AN2617"/>
<dbReference type="RefSeq" id="XP_660221.1">
    <property type="nucleotide sequence ID" value="XM_655129.2"/>
</dbReference>
<keyword evidence="3" id="KW-1185">Reference proteome</keyword>
<evidence type="ECO:0000313" key="2">
    <source>
        <dbReference type="EMBL" id="CBF84357.1"/>
    </source>
</evidence>
<reference evidence="3" key="1">
    <citation type="journal article" date="2005" name="Nature">
        <title>Sequencing of Aspergillus nidulans and comparative analysis with A. fumigatus and A. oryzae.</title>
        <authorList>
            <person name="Galagan J.E."/>
            <person name="Calvo S.E."/>
            <person name="Cuomo C."/>
            <person name="Ma L.J."/>
            <person name="Wortman J.R."/>
            <person name="Batzoglou S."/>
            <person name="Lee S.I."/>
            <person name="Basturkmen M."/>
            <person name="Spevak C.C."/>
            <person name="Clutterbuck J."/>
            <person name="Kapitonov V."/>
            <person name="Jurka J."/>
            <person name="Scazzocchio C."/>
            <person name="Farman M."/>
            <person name="Butler J."/>
            <person name="Purcell S."/>
            <person name="Harris S."/>
            <person name="Braus G.H."/>
            <person name="Draht O."/>
            <person name="Busch S."/>
            <person name="D'Enfert C."/>
            <person name="Bouchier C."/>
            <person name="Goldman G.H."/>
            <person name="Bell-Pedersen D."/>
            <person name="Griffiths-Jones S."/>
            <person name="Doonan J.H."/>
            <person name="Yu J."/>
            <person name="Vienken K."/>
            <person name="Pain A."/>
            <person name="Freitag M."/>
            <person name="Selker E.U."/>
            <person name="Archer D.B."/>
            <person name="Penalva M.A."/>
            <person name="Oakley B.R."/>
            <person name="Momany M."/>
            <person name="Tanaka T."/>
            <person name="Kumagai T."/>
            <person name="Asai K."/>
            <person name="Machida M."/>
            <person name="Nierman W.C."/>
            <person name="Denning D.W."/>
            <person name="Caddick M."/>
            <person name="Hynes M."/>
            <person name="Paoletti M."/>
            <person name="Fischer R."/>
            <person name="Miller B."/>
            <person name="Dyer P."/>
            <person name="Sachs M.S."/>
            <person name="Osmani S.A."/>
            <person name="Birren B.W."/>
        </authorList>
    </citation>
    <scope>NUCLEOTIDE SEQUENCE [LARGE SCALE GENOMIC DNA]</scope>
    <source>
        <strain evidence="3">FGSC A4 / ATCC 38163 / CBS 112.46 / NRRL 194 / M139</strain>
    </source>
</reference>
<accession>C8VHT2</accession>
<dbReference type="HOGENOM" id="CLU_1081939_0_0_1"/>
<proteinExistence type="predicted"/>
<dbReference type="GeneID" id="2874261"/>
<dbReference type="CDD" id="cd00303">
    <property type="entry name" value="retropepsin_like"/>
    <property type="match status" value="1"/>
</dbReference>
<evidence type="ECO:0000256" key="1">
    <source>
        <dbReference type="SAM" id="MobiDB-lite"/>
    </source>
</evidence>
<organism evidence="2 3">
    <name type="scientific">Emericella nidulans (strain FGSC A4 / ATCC 38163 / CBS 112.46 / NRRL 194 / M139)</name>
    <name type="common">Aspergillus nidulans</name>
    <dbReference type="NCBI Taxonomy" id="227321"/>
    <lineage>
        <taxon>Eukaryota</taxon>
        <taxon>Fungi</taxon>
        <taxon>Dikarya</taxon>
        <taxon>Ascomycota</taxon>
        <taxon>Pezizomycotina</taxon>
        <taxon>Eurotiomycetes</taxon>
        <taxon>Eurotiomycetidae</taxon>
        <taxon>Eurotiales</taxon>
        <taxon>Aspergillaceae</taxon>
        <taxon>Aspergillus</taxon>
        <taxon>Aspergillus subgen. Nidulantes</taxon>
    </lineage>
</organism>
<dbReference type="AlphaFoldDB" id="Q5BA13"/>
<sequence>MARCSESVSRVRVTYKALHKLPSNIWSKLMKVVPRHWRGNGSNPHHNGAGQMRSRYTAETGSWDSVRRDASPVNRDAEPLVGLTNLSIGSSHLSGSSPIGLGHIKAPEPSSTANRGSLYKSSTDRGNLTRAPILVQRPGGNPDNAIQMVATVDTGNEGPNLMALRHFKRLNKGGKVVLEPLDAEIEGIGGSRVKAKGMVRGLNWQFKNGFKTYKSDFCVVDMPRYDVLISWGTIWKYKILKPGSDLTHHLEQAALKQ</sequence>
<protein>
    <submittedName>
        <fullName evidence="2">Uncharacterized protein</fullName>
    </submittedName>
</protein>
<feature type="region of interest" description="Disordered" evidence="1">
    <location>
        <begin position="37"/>
        <end position="71"/>
    </location>
</feature>
<dbReference type="OrthoDB" id="4493271at2759"/>
<dbReference type="InParanoid" id="Q5BA13"/>
<accession>Q5BA13</accession>
<dbReference type="Proteomes" id="UP000000560">
    <property type="component" value="Chromosome VI"/>
</dbReference>
<dbReference type="EMBL" id="BN001306">
    <property type="protein sequence ID" value="CBF84357.1"/>
    <property type="molecule type" value="Genomic_DNA"/>
</dbReference>
<name>Q5BA13_EMENI</name>
<gene>
    <name evidence="2" type="ORF">ANIA_02617</name>
</gene>
<dbReference type="KEGG" id="ani:ANIA_02617"/>